<evidence type="ECO:0000313" key="3">
    <source>
        <dbReference type="Proteomes" id="UP000054538"/>
    </source>
</evidence>
<protein>
    <submittedName>
        <fullName evidence="2">Unplaced genomic scaffold scaffold_143, whole genome shotgun sequence</fullName>
    </submittedName>
</protein>
<reference evidence="3" key="2">
    <citation type="submission" date="2015-01" db="EMBL/GenBank/DDBJ databases">
        <title>Evolutionary Origins and Diversification of the Mycorrhizal Mutualists.</title>
        <authorList>
            <consortium name="DOE Joint Genome Institute"/>
            <consortium name="Mycorrhizal Genomics Consortium"/>
            <person name="Kohler A."/>
            <person name="Kuo A."/>
            <person name="Nagy L.G."/>
            <person name="Floudas D."/>
            <person name="Copeland A."/>
            <person name="Barry K.W."/>
            <person name="Cichocki N."/>
            <person name="Veneault-Fourrey C."/>
            <person name="LaButti K."/>
            <person name="Lindquist E.A."/>
            <person name="Lipzen A."/>
            <person name="Lundell T."/>
            <person name="Morin E."/>
            <person name="Murat C."/>
            <person name="Riley R."/>
            <person name="Ohm R."/>
            <person name="Sun H."/>
            <person name="Tunlid A."/>
            <person name="Henrissat B."/>
            <person name="Grigoriev I.V."/>
            <person name="Hibbett D.S."/>
            <person name="Martin F."/>
        </authorList>
    </citation>
    <scope>NUCLEOTIDE SEQUENCE [LARGE SCALE GENOMIC DNA]</scope>
    <source>
        <strain evidence="3">Ve08.2h10</strain>
    </source>
</reference>
<evidence type="ECO:0000256" key="1">
    <source>
        <dbReference type="SAM" id="MobiDB-lite"/>
    </source>
</evidence>
<dbReference type="AlphaFoldDB" id="A0A0D0E5X8"/>
<dbReference type="EMBL" id="KN824965">
    <property type="protein sequence ID" value="KIK96844.1"/>
    <property type="molecule type" value="Genomic_DNA"/>
</dbReference>
<dbReference type="Proteomes" id="UP000054538">
    <property type="component" value="Unassembled WGS sequence"/>
</dbReference>
<proteinExistence type="predicted"/>
<feature type="region of interest" description="Disordered" evidence="1">
    <location>
        <begin position="1"/>
        <end position="22"/>
    </location>
</feature>
<evidence type="ECO:0000313" key="2">
    <source>
        <dbReference type="EMBL" id="KIK96844.1"/>
    </source>
</evidence>
<keyword evidence="3" id="KW-1185">Reference proteome</keyword>
<dbReference type="InParanoid" id="A0A0D0E5X8"/>
<dbReference type="HOGENOM" id="CLU_2979727_0_0_1"/>
<reference evidence="2 3" key="1">
    <citation type="submission" date="2014-04" db="EMBL/GenBank/DDBJ databases">
        <authorList>
            <consortium name="DOE Joint Genome Institute"/>
            <person name="Kuo A."/>
            <person name="Kohler A."/>
            <person name="Jargeat P."/>
            <person name="Nagy L.G."/>
            <person name="Floudas D."/>
            <person name="Copeland A."/>
            <person name="Barry K.W."/>
            <person name="Cichocki N."/>
            <person name="Veneault-Fourrey C."/>
            <person name="LaButti K."/>
            <person name="Lindquist E.A."/>
            <person name="Lipzen A."/>
            <person name="Lundell T."/>
            <person name="Morin E."/>
            <person name="Murat C."/>
            <person name="Sun H."/>
            <person name="Tunlid A."/>
            <person name="Henrissat B."/>
            <person name="Grigoriev I.V."/>
            <person name="Hibbett D.S."/>
            <person name="Martin F."/>
            <person name="Nordberg H.P."/>
            <person name="Cantor M.N."/>
            <person name="Hua S.X."/>
        </authorList>
    </citation>
    <scope>NUCLEOTIDE SEQUENCE [LARGE SCALE GENOMIC DNA]</scope>
    <source>
        <strain evidence="2 3">Ve08.2h10</strain>
    </source>
</reference>
<accession>A0A0D0E5X8</accession>
<name>A0A0D0E5X8_9AGAM</name>
<sequence>MGGCEDREIETRMGPRQDLERGIANKQSTTLNLITTNYKESVMINYRYKGVSGYCGYI</sequence>
<gene>
    <name evidence="2" type="ORF">PAXRUDRAFT_276268</name>
</gene>
<organism evidence="2 3">
    <name type="scientific">Paxillus rubicundulus Ve08.2h10</name>
    <dbReference type="NCBI Taxonomy" id="930991"/>
    <lineage>
        <taxon>Eukaryota</taxon>
        <taxon>Fungi</taxon>
        <taxon>Dikarya</taxon>
        <taxon>Basidiomycota</taxon>
        <taxon>Agaricomycotina</taxon>
        <taxon>Agaricomycetes</taxon>
        <taxon>Agaricomycetidae</taxon>
        <taxon>Boletales</taxon>
        <taxon>Paxilineae</taxon>
        <taxon>Paxillaceae</taxon>
        <taxon>Paxillus</taxon>
    </lineage>
</organism>